<proteinExistence type="predicted"/>
<feature type="repeat" description="TPR" evidence="3">
    <location>
        <begin position="176"/>
        <end position="209"/>
    </location>
</feature>
<dbReference type="Proteomes" id="UP000321577">
    <property type="component" value="Unassembled WGS sequence"/>
</dbReference>
<dbReference type="SUPFAM" id="SSF48452">
    <property type="entry name" value="TPR-like"/>
    <property type="match status" value="2"/>
</dbReference>
<accession>A0A512MEX0</accession>
<evidence type="ECO:0000256" key="2">
    <source>
        <dbReference type="ARBA" id="ARBA00022803"/>
    </source>
</evidence>
<dbReference type="PANTHER" id="PTHR45641:SF19">
    <property type="entry name" value="NEPHROCYSTIN-3"/>
    <property type="match status" value="1"/>
</dbReference>
<dbReference type="Pfam" id="PF13424">
    <property type="entry name" value="TPR_12"/>
    <property type="match status" value="1"/>
</dbReference>
<dbReference type="AlphaFoldDB" id="A0A512MEX0"/>
<dbReference type="RefSeq" id="WP_146854028.1">
    <property type="nucleotide sequence ID" value="NZ_BKAG01000045.1"/>
</dbReference>
<keyword evidence="5" id="KW-1185">Reference proteome</keyword>
<dbReference type="InterPro" id="IPR019734">
    <property type="entry name" value="TPR_rpt"/>
</dbReference>
<sequence length="294" mass="32447">MSDTANPIPTQPVLSLLAEGRHDEALKAATAALVEARNEGAEGDERNTRICQALHTLGDVQREMEQIVGAEASYREGLELAGDRPDLLGERARLRMQLATLLDFNQREADAAPVYEQAAADFEALTPPDDVTAAQLRNNLAMIYKGLGKFALAEQHYLRSLETIELRMGRESEAVASVYNNIGSLYYTAGFADEALKMFKEGLIIREKILGPDHTDVAQSLSNIATARHEVGDNMSALLDFERALRILEENVKEKASSYEAVGGDYISLLEALHQERRAEAFQKRMQKVLSTLA</sequence>
<dbReference type="Gene3D" id="1.25.40.10">
    <property type="entry name" value="Tetratricopeptide repeat domain"/>
    <property type="match status" value="2"/>
</dbReference>
<organism evidence="4 5">
    <name type="scientific">Brevifollis gellanilyticus</name>
    <dbReference type="NCBI Taxonomy" id="748831"/>
    <lineage>
        <taxon>Bacteria</taxon>
        <taxon>Pseudomonadati</taxon>
        <taxon>Verrucomicrobiota</taxon>
        <taxon>Verrucomicrobiia</taxon>
        <taxon>Verrucomicrobiales</taxon>
        <taxon>Verrucomicrobiaceae</taxon>
    </lineage>
</organism>
<protein>
    <submittedName>
        <fullName evidence="4">Uncharacterized protein</fullName>
    </submittedName>
</protein>
<gene>
    <name evidence="4" type="ORF">BGE01nite_45780</name>
</gene>
<evidence type="ECO:0000313" key="4">
    <source>
        <dbReference type="EMBL" id="GEP45287.1"/>
    </source>
</evidence>
<evidence type="ECO:0000256" key="1">
    <source>
        <dbReference type="ARBA" id="ARBA00022737"/>
    </source>
</evidence>
<dbReference type="PANTHER" id="PTHR45641">
    <property type="entry name" value="TETRATRICOPEPTIDE REPEAT PROTEIN (AFU_ORTHOLOGUE AFUA_6G03870)"/>
    <property type="match status" value="1"/>
</dbReference>
<evidence type="ECO:0000313" key="5">
    <source>
        <dbReference type="Proteomes" id="UP000321577"/>
    </source>
</evidence>
<dbReference type="InterPro" id="IPR011990">
    <property type="entry name" value="TPR-like_helical_dom_sf"/>
</dbReference>
<reference evidence="4 5" key="1">
    <citation type="submission" date="2019-07" db="EMBL/GenBank/DDBJ databases">
        <title>Whole genome shotgun sequence of Brevifollis gellanilyticus NBRC 108608.</title>
        <authorList>
            <person name="Hosoyama A."/>
            <person name="Uohara A."/>
            <person name="Ohji S."/>
            <person name="Ichikawa N."/>
        </authorList>
    </citation>
    <scope>NUCLEOTIDE SEQUENCE [LARGE SCALE GENOMIC DNA]</scope>
    <source>
        <strain evidence="4 5">NBRC 108608</strain>
    </source>
</reference>
<evidence type="ECO:0000256" key="3">
    <source>
        <dbReference type="PROSITE-ProRule" id="PRU00339"/>
    </source>
</evidence>
<dbReference type="EMBL" id="BKAG01000045">
    <property type="protein sequence ID" value="GEP45287.1"/>
    <property type="molecule type" value="Genomic_DNA"/>
</dbReference>
<name>A0A512MEX0_9BACT</name>
<keyword evidence="1" id="KW-0677">Repeat</keyword>
<dbReference type="Pfam" id="PF13374">
    <property type="entry name" value="TPR_10"/>
    <property type="match status" value="1"/>
</dbReference>
<dbReference type="OrthoDB" id="192203at2"/>
<dbReference type="PROSITE" id="PS50005">
    <property type="entry name" value="TPR"/>
    <property type="match status" value="1"/>
</dbReference>
<keyword evidence="2 3" id="KW-0802">TPR repeat</keyword>
<dbReference type="SMART" id="SM00028">
    <property type="entry name" value="TPR"/>
    <property type="match status" value="4"/>
</dbReference>
<comment type="caution">
    <text evidence="4">The sequence shown here is derived from an EMBL/GenBank/DDBJ whole genome shotgun (WGS) entry which is preliminary data.</text>
</comment>